<dbReference type="EMBL" id="VSSQ01027323">
    <property type="protein sequence ID" value="MPM76507.1"/>
    <property type="molecule type" value="Genomic_DNA"/>
</dbReference>
<gene>
    <name evidence="1" type="ORF">SDC9_123505</name>
</gene>
<protein>
    <submittedName>
        <fullName evidence="1">Uncharacterized protein</fullName>
    </submittedName>
</protein>
<dbReference type="AlphaFoldDB" id="A0A645CHS3"/>
<evidence type="ECO:0000313" key="1">
    <source>
        <dbReference type="EMBL" id="MPM76507.1"/>
    </source>
</evidence>
<proteinExistence type="predicted"/>
<comment type="caution">
    <text evidence="1">The sequence shown here is derived from an EMBL/GenBank/DDBJ whole genome shotgun (WGS) entry which is preliminary data.</text>
</comment>
<organism evidence="1">
    <name type="scientific">bioreactor metagenome</name>
    <dbReference type="NCBI Taxonomy" id="1076179"/>
    <lineage>
        <taxon>unclassified sequences</taxon>
        <taxon>metagenomes</taxon>
        <taxon>ecological metagenomes</taxon>
    </lineage>
</organism>
<sequence>MASPVFEISLGGGNHAGVTVLEEFYIELVAAFQDGLLIEGRCKGVRIPGFPGGHPGIHTCHGLIHHCGVIRGSFVPAQEKGKTGSEVGLLIFGRESIEQTSLELEGFHRSDGDTFVHGLGVYVNIYRHEAVAGGIVHHSICLKGGGKGPGLDGGGDLLGNSESFHGLHHLCVELRADMIL</sequence>
<reference evidence="1" key="1">
    <citation type="submission" date="2019-08" db="EMBL/GenBank/DDBJ databases">
        <authorList>
            <person name="Kucharzyk K."/>
            <person name="Murdoch R.W."/>
            <person name="Higgins S."/>
            <person name="Loffler F."/>
        </authorList>
    </citation>
    <scope>NUCLEOTIDE SEQUENCE</scope>
</reference>
<name>A0A645CHS3_9ZZZZ</name>
<accession>A0A645CHS3</accession>